<keyword evidence="1" id="KW-1133">Transmembrane helix</keyword>
<keyword evidence="1" id="KW-0472">Membrane</keyword>
<reference evidence="2 3" key="1">
    <citation type="submission" date="2019-07" db="EMBL/GenBank/DDBJ databases">
        <title>Caenimonas sedimenti sp. nov., isolated from activated sludge.</title>
        <authorList>
            <person name="Xu J."/>
        </authorList>
    </citation>
    <scope>NUCLEOTIDE SEQUENCE [LARGE SCALE GENOMIC DNA]</scope>
    <source>
        <strain evidence="2 3">HX-9-20</strain>
    </source>
</reference>
<evidence type="ECO:0000313" key="2">
    <source>
        <dbReference type="EMBL" id="TWO70797.1"/>
    </source>
</evidence>
<dbReference type="RefSeq" id="WP_145893794.1">
    <property type="nucleotide sequence ID" value="NZ_VOBQ01000011.1"/>
</dbReference>
<accession>A0A562ZQY2</accession>
<keyword evidence="3" id="KW-1185">Reference proteome</keyword>
<name>A0A562ZQY2_9BURK</name>
<gene>
    <name evidence="2" type="ORF">FN976_14735</name>
</gene>
<keyword evidence="1" id="KW-0812">Transmembrane</keyword>
<dbReference type="Proteomes" id="UP000318199">
    <property type="component" value="Unassembled WGS sequence"/>
</dbReference>
<comment type="caution">
    <text evidence="2">The sequence shown here is derived from an EMBL/GenBank/DDBJ whole genome shotgun (WGS) entry which is preliminary data.</text>
</comment>
<dbReference type="AlphaFoldDB" id="A0A562ZQY2"/>
<organism evidence="2 3">
    <name type="scientific">Caenimonas sedimenti</name>
    <dbReference type="NCBI Taxonomy" id="2596921"/>
    <lineage>
        <taxon>Bacteria</taxon>
        <taxon>Pseudomonadati</taxon>
        <taxon>Pseudomonadota</taxon>
        <taxon>Betaproteobacteria</taxon>
        <taxon>Burkholderiales</taxon>
        <taxon>Comamonadaceae</taxon>
        <taxon>Caenimonas</taxon>
    </lineage>
</organism>
<dbReference type="EMBL" id="VOBQ01000011">
    <property type="protein sequence ID" value="TWO70797.1"/>
    <property type="molecule type" value="Genomic_DNA"/>
</dbReference>
<proteinExistence type="predicted"/>
<feature type="transmembrane region" description="Helical" evidence="1">
    <location>
        <begin position="26"/>
        <end position="44"/>
    </location>
</feature>
<protein>
    <submittedName>
        <fullName evidence="2">Uncharacterized protein</fullName>
    </submittedName>
</protein>
<evidence type="ECO:0000313" key="3">
    <source>
        <dbReference type="Proteomes" id="UP000318199"/>
    </source>
</evidence>
<evidence type="ECO:0000256" key="1">
    <source>
        <dbReference type="SAM" id="Phobius"/>
    </source>
</evidence>
<sequence length="219" mass="23377">MEDASEEKKEPQAEKKKPEGLFTGQISGWQILVAVAVVGFLLYGKWQDMAKAENKSAANVPQAQAKAGAAPGPNICDGYRALLQPLIQGGPQTVFKGGGSKQDANVFGCTATDASRGRIAMLAVRRNPDAETEVAKYRKLFDAIKTLRVADEPGLGRIGFSTLGSEAGDGAEGLGYYGHSQAMLFEAKVAQLKPSDPALTDAEKRGVRELAERLLRDLK</sequence>